<dbReference type="SUPFAM" id="SSF56281">
    <property type="entry name" value="Metallo-hydrolase/oxidoreductase"/>
    <property type="match status" value="1"/>
</dbReference>
<reference evidence="1 2" key="1">
    <citation type="journal article" date="2019" name="Emerg. Microbes Infect.">
        <title>Comprehensive subspecies identification of 175 nontuberculous mycobacteria species based on 7547 genomic profiles.</title>
        <authorList>
            <person name="Matsumoto Y."/>
            <person name="Kinjo T."/>
            <person name="Motooka D."/>
            <person name="Nabeya D."/>
            <person name="Jung N."/>
            <person name="Uechi K."/>
            <person name="Horii T."/>
            <person name="Iida T."/>
            <person name="Fujita J."/>
            <person name="Nakamura S."/>
        </authorList>
    </citation>
    <scope>NUCLEOTIDE SEQUENCE [LARGE SCALE GENOMIC DNA]</scope>
    <source>
        <strain evidence="1 2">JCM 14738</strain>
    </source>
</reference>
<dbReference type="Proteomes" id="UP000467385">
    <property type="component" value="Chromosome"/>
</dbReference>
<dbReference type="PANTHER" id="PTHR43223">
    <property type="entry name" value="ALKYL/ARYL-SULFATASE"/>
    <property type="match status" value="1"/>
</dbReference>
<protein>
    <submittedName>
        <fullName evidence="1">Uncharacterized protein</fullName>
    </submittedName>
</protein>
<gene>
    <name evidence="1" type="ORF">MCNS_51630</name>
</gene>
<dbReference type="Pfam" id="PF00753">
    <property type="entry name" value="Lactamase_B"/>
    <property type="match status" value="1"/>
</dbReference>
<dbReference type="Gene3D" id="1.25.40.880">
    <property type="entry name" value="Alkyl sulfatase, dimerisation domain"/>
    <property type="match status" value="1"/>
</dbReference>
<dbReference type="Gene3D" id="3.60.15.30">
    <property type="entry name" value="Metallo-beta-lactamase domain"/>
    <property type="match status" value="1"/>
</dbReference>
<proteinExistence type="predicted"/>
<dbReference type="STRING" id="44010.AWC00_01020"/>
<sequence length="412" mass="45671">MFEPVYRNRPGADAMRPATAEQAEQIAPGLWCSPGLSNAYLLTTGAGRVIVNTGMGFEGPVHRANFDAVDPAPVRYIIFTQGHVDHVGGLDSVRDPETTVVAQANWTLWRDDNERLIPYRASRSAFAFQDTLTDGIRAIQRRLGTKHLAAQSVPVVDVDFDDTLSLEVGGRRLELISVPGGETNDSLAVWLPEERICLCGNVFGPLFGHIPNLVTMRGDRYRDALTAIESVERVRDLRPELLVTGHFDPIGGADRIHAELTRLRDAIQYVHDQTVAGMNAGKDVRTLMREITLPPEYEVGQGYGKVAWDVRAIWENYSGWFHHQSTTELYPVGFDAVAADVVELAGAEALVERARAHLAAGRPVHAIHLAELVPSDHQEAREVLREAHQSLLADSTNFWERAWLTRQIARNS</sequence>
<name>A0A1X1SW50_9MYCO</name>
<dbReference type="AlphaFoldDB" id="A0A1X1SW50"/>
<keyword evidence="2" id="KW-1185">Reference proteome</keyword>
<dbReference type="Pfam" id="PF14863">
    <property type="entry name" value="Alkyl_sulf_dimr"/>
    <property type="match status" value="1"/>
</dbReference>
<dbReference type="InterPro" id="IPR038536">
    <property type="entry name" value="Alkyl/aryl-sulf_dimr_sf"/>
</dbReference>
<dbReference type="GO" id="GO:0046983">
    <property type="term" value="F:protein dimerization activity"/>
    <property type="evidence" value="ECO:0007669"/>
    <property type="project" value="InterPro"/>
</dbReference>
<dbReference type="InterPro" id="IPR036866">
    <property type="entry name" value="RibonucZ/Hydroxyglut_hydro"/>
</dbReference>
<dbReference type="EMBL" id="AP022613">
    <property type="protein sequence ID" value="BBZ42100.1"/>
    <property type="molecule type" value="Genomic_DNA"/>
</dbReference>
<accession>A0A1X1SW50</accession>
<dbReference type="InterPro" id="IPR052195">
    <property type="entry name" value="Bact_Alkyl/Aryl-Sulfatase"/>
</dbReference>
<organism evidence="1 2">
    <name type="scientific">Mycobacterium conspicuum</name>
    <dbReference type="NCBI Taxonomy" id="44010"/>
    <lineage>
        <taxon>Bacteria</taxon>
        <taxon>Bacillati</taxon>
        <taxon>Actinomycetota</taxon>
        <taxon>Actinomycetes</taxon>
        <taxon>Mycobacteriales</taxon>
        <taxon>Mycobacteriaceae</taxon>
        <taxon>Mycobacterium</taxon>
    </lineage>
</organism>
<dbReference type="SMART" id="SM00849">
    <property type="entry name" value="Lactamase_B"/>
    <property type="match status" value="1"/>
</dbReference>
<dbReference type="OrthoDB" id="5240502at2"/>
<evidence type="ECO:0000313" key="2">
    <source>
        <dbReference type="Proteomes" id="UP000467385"/>
    </source>
</evidence>
<dbReference type="RefSeq" id="WP_085235730.1">
    <property type="nucleotide sequence ID" value="NZ_AP022613.1"/>
</dbReference>
<dbReference type="InterPro" id="IPR001279">
    <property type="entry name" value="Metallo-B-lactamas"/>
</dbReference>
<evidence type="ECO:0000313" key="1">
    <source>
        <dbReference type="EMBL" id="BBZ42100.1"/>
    </source>
</evidence>
<dbReference type="PANTHER" id="PTHR43223:SF2">
    <property type="entry name" value="METALLO-BETA-LACTAMASE DOMAIN-CONTAINING PROTEIN"/>
    <property type="match status" value="1"/>
</dbReference>
<dbReference type="InterPro" id="IPR029228">
    <property type="entry name" value="Alkyl_sulf_dimr"/>
</dbReference>